<dbReference type="eggNOG" id="ENOG50347RE">
    <property type="taxonomic scope" value="Bacteria"/>
</dbReference>
<sequence>MGLIDSLTNPLAAVGAGVSRIASVFRDAPEAGPTPTPAAAPAAPAPAALATTPWRQQYIDANDFQAGETWRSGDYIRLAQFLLPEGTEWRLERGRPYGFYVKAVQDLAGQNLGAPAARNVVINDLQKSTQAGQATLPATYHPDVAVWATTGSGRVKCTITNVDYTTKTITFTEPAGVNGASAIQVYYLSNDGDWRIRVARELGVDTSIVAILNDSFAVAHAVDQLNRRTARYWPQDTVLVQKQRLVLEVRTTVKMVWTPEAENILNFYAWMRQLKVLDDQRLGRVAEGVQRRGF</sequence>
<feature type="domain" description="VP17 central beta-barrel" evidence="2">
    <location>
        <begin position="107"/>
        <end position="189"/>
    </location>
</feature>
<evidence type="ECO:0000313" key="3">
    <source>
        <dbReference type="EMBL" id="ADH63644.1"/>
    </source>
</evidence>
<dbReference type="RefSeq" id="WP_013158201.1">
    <property type="nucleotide sequence ID" value="NC_014212.1"/>
</dbReference>
<organism evidence="3 4">
    <name type="scientific">Allomeiothermus silvanus (strain ATCC 700542 / DSM 9946 / NBRC 106475 / NCIMB 13440 / VI-R2)</name>
    <name type="common">Thermus silvanus</name>
    <dbReference type="NCBI Taxonomy" id="526227"/>
    <lineage>
        <taxon>Bacteria</taxon>
        <taxon>Thermotogati</taxon>
        <taxon>Deinococcota</taxon>
        <taxon>Deinococci</taxon>
        <taxon>Thermales</taxon>
        <taxon>Thermaceae</taxon>
        <taxon>Allomeiothermus</taxon>
    </lineage>
</organism>
<reference evidence="3 4" key="1">
    <citation type="journal article" date="2010" name="Stand. Genomic Sci.">
        <title>Complete genome sequence of Meiothermus silvanus type strain (VI-R2).</title>
        <authorList>
            <person name="Sikorski J."/>
            <person name="Tindall B.J."/>
            <person name="Lowry S."/>
            <person name="Lucas S."/>
            <person name="Nolan M."/>
            <person name="Copeland A."/>
            <person name="Glavina Del Rio T."/>
            <person name="Tice H."/>
            <person name="Cheng J.F."/>
            <person name="Han C."/>
            <person name="Pitluck S."/>
            <person name="Liolios K."/>
            <person name="Ivanova N."/>
            <person name="Mavromatis K."/>
            <person name="Mikhailova N."/>
            <person name="Pati A."/>
            <person name="Goodwin L."/>
            <person name="Chen A."/>
            <person name="Palaniappan K."/>
            <person name="Land M."/>
            <person name="Hauser L."/>
            <person name="Chang Y.J."/>
            <person name="Jeffries C.D."/>
            <person name="Rohde M."/>
            <person name="Goker M."/>
            <person name="Woyke T."/>
            <person name="Bristow J."/>
            <person name="Eisen J.A."/>
            <person name="Markowitz V."/>
            <person name="Hugenholtz P."/>
            <person name="Kyrpides N.C."/>
            <person name="Klenk H.P."/>
            <person name="Lapidus A."/>
        </authorList>
    </citation>
    <scope>NUCLEOTIDE SEQUENCE [LARGE SCALE GENOMIC DNA]</scope>
    <source>
        <strain evidence="4">ATCC 700542 / DSM 9946 / VI-R2</strain>
    </source>
</reference>
<evidence type="ECO:0000313" key="4">
    <source>
        <dbReference type="Proteomes" id="UP000001916"/>
    </source>
</evidence>
<accession>D7BFU1</accession>
<dbReference type="STRING" id="526227.Mesil_1766"/>
<evidence type="ECO:0000256" key="1">
    <source>
        <dbReference type="SAM" id="MobiDB-lite"/>
    </source>
</evidence>
<dbReference type="Pfam" id="PF22210">
    <property type="entry name" value="VP17_central_barrel"/>
    <property type="match status" value="1"/>
</dbReference>
<evidence type="ECO:0000259" key="2">
    <source>
        <dbReference type="Pfam" id="PF22210"/>
    </source>
</evidence>
<dbReference type="OrthoDB" id="30290at2"/>
<dbReference type="Gene3D" id="2.60.120.1170">
    <property type="match status" value="1"/>
</dbReference>
<dbReference type="Proteomes" id="UP000001916">
    <property type="component" value="Chromosome"/>
</dbReference>
<dbReference type="Gene3D" id="2.60.40.3410">
    <property type="match status" value="1"/>
</dbReference>
<keyword evidence="4" id="KW-1185">Reference proteome</keyword>
<feature type="region of interest" description="Disordered" evidence="1">
    <location>
        <begin position="28"/>
        <end position="47"/>
    </location>
</feature>
<dbReference type="AlphaFoldDB" id="D7BFU1"/>
<dbReference type="HOGENOM" id="CLU_955817_0_0_0"/>
<dbReference type="KEGG" id="msv:Mesil_1766"/>
<protein>
    <recommendedName>
        <fullName evidence="2">VP17 central beta-barrel domain-containing protein</fullName>
    </recommendedName>
</protein>
<dbReference type="EMBL" id="CP002042">
    <property type="protein sequence ID" value="ADH63644.1"/>
    <property type="molecule type" value="Genomic_DNA"/>
</dbReference>
<dbReference type="InterPro" id="IPR054005">
    <property type="entry name" value="VP17_central_barrel"/>
</dbReference>
<gene>
    <name evidence="3" type="ordered locus">Mesil_1766</name>
</gene>
<name>D7BFU1_ALLS1</name>
<proteinExistence type="predicted"/>